<name>A0ABD4UJH1_9BURK</name>
<dbReference type="Proteomes" id="UP000191686">
    <property type="component" value="Unassembled WGS sequence"/>
</dbReference>
<evidence type="ECO:0000313" key="2">
    <source>
        <dbReference type="EMBL" id="MCW3714196.1"/>
    </source>
</evidence>
<feature type="chain" id="PRO_5044804741" evidence="1">
    <location>
        <begin position="20"/>
        <end position="131"/>
    </location>
</feature>
<reference evidence="2 3" key="2">
    <citation type="journal article" date="2017" name="Front. Microbiol.">
        <title>Genomics Reveals a Unique Clone of Burkholderia cenocepacia Harboring an Actively Excising Novel Genomic Island.</title>
        <authorList>
            <person name="Patil P.P."/>
            <person name="Mali S."/>
            <person name="Midha S."/>
            <person name="Gautam V."/>
            <person name="Dash L."/>
            <person name="Kumar S."/>
            <person name="Shastri J."/>
            <person name="Singhal L."/>
            <person name="Patil P.B."/>
        </authorList>
    </citation>
    <scope>NUCLEOTIDE SEQUENCE [LARGE SCALE GENOMIC DNA]</scope>
    <source>
        <strain evidence="2 3">BC-19</strain>
    </source>
</reference>
<dbReference type="AlphaFoldDB" id="A0ABD4UJH1"/>
<proteinExistence type="predicted"/>
<reference evidence="2 3" key="1">
    <citation type="journal article" date="2017" name="Front. Microbiol.">
        <title>Genomics reveals a unique clone of Burkholderia cenocepacia harbouring an actively excising novel genomic island.</title>
        <authorList>
            <person name="Patil P."/>
            <person name="Mali S."/>
            <person name="Midha S."/>
            <person name="Gautam V."/>
            <person name="Dash L."/>
            <person name="Kumar S."/>
            <person name="Shastri J."/>
            <person name="Singhal L."/>
            <person name="Patil P.B."/>
        </authorList>
    </citation>
    <scope>NUCLEOTIDE SEQUENCE [LARGE SCALE GENOMIC DNA]</scope>
    <source>
        <strain evidence="2 3">BC-19</strain>
    </source>
</reference>
<protein>
    <submittedName>
        <fullName evidence="2">Uncharacterized protein</fullName>
    </submittedName>
</protein>
<keyword evidence="1" id="KW-0732">Signal</keyword>
<feature type="signal peptide" evidence="1">
    <location>
        <begin position="1"/>
        <end position="19"/>
    </location>
</feature>
<evidence type="ECO:0000313" key="3">
    <source>
        <dbReference type="Proteomes" id="UP000191686"/>
    </source>
</evidence>
<evidence type="ECO:0000256" key="1">
    <source>
        <dbReference type="SAM" id="SignalP"/>
    </source>
</evidence>
<organism evidence="2 3">
    <name type="scientific">Burkholderia cenocepacia</name>
    <dbReference type="NCBI Taxonomy" id="95486"/>
    <lineage>
        <taxon>Bacteria</taxon>
        <taxon>Pseudomonadati</taxon>
        <taxon>Pseudomonadota</taxon>
        <taxon>Betaproteobacteria</taxon>
        <taxon>Burkholderiales</taxon>
        <taxon>Burkholderiaceae</taxon>
        <taxon>Burkholderia</taxon>
        <taxon>Burkholderia cepacia complex</taxon>
    </lineage>
</organism>
<dbReference type="RefSeq" id="WP_143262354.1">
    <property type="nucleotide sequence ID" value="NZ_JYMX02000020.1"/>
</dbReference>
<gene>
    <name evidence="2" type="ORF">UE95_023210</name>
</gene>
<comment type="caution">
    <text evidence="2">The sequence shown here is derived from an EMBL/GenBank/DDBJ whole genome shotgun (WGS) entry which is preliminary data.</text>
</comment>
<dbReference type="EMBL" id="JYMX02000020">
    <property type="protein sequence ID" value="MCW3714196.1"/>
    <property type="molecule type" value="Genomic_DNA"/>
</dbReference>
<accession>A0ABD4UJH1</accession>
<sequence length="131" mass="14335">MIIKIIAASMLCIPFIVNAQGTTNPSSYDAYDLERPAGDQVFIVDNLLDCHRSPNYSAADIWFKPNAPIEVLKVGCVTLDKSNPTEGVSINWNGGASEHFAPNSFTHREGLGGYNTKTLVRNTVIDSLKKH</sequence>